<dbReference type="InterPro" id="IPR028261">
    <property type="entry name" value="DPD_II"/>
</dbReference>
<dbReference type="InterPro" id="IPR036188">
    <property type="entry name" value="FAD/NAD-bd_sf"/>
</dbReference>
<keyword evidence="1" id="KW-0479">Metal-binding</keyword>
<dbReference type="GO" id="GO:0051536">
    <property type="term" value="F:iron-sulfur cluster binding"/>
    <property type="evidence" value="ECO:0007669"/>
    <property type="project" value="UniProtKB-KW"/>
</dbReference>
<dbReference type="Pfam" id="PF00037">
    <property type="entry name" value="Fer4"/>
    <property type="match status" value="2"/>
</dbReference>
<dbReference type="Gene3D" id="1.10.1060.10">
    <property type="entry name" value="Alpha-helical ferredoxin"/>
    <property type="match status" value="1"/>
</dbReference>
<dbReference type="InterPro" id="IPR017896">
    <property type="entry name" value="4Fe4S_Fe-S-bd"/>
</dbReference>
<dbReference type="Pfam" id="PF14691">
    <property type="entry name" value="Fer4_20"/>
    <property type="match status" value="1"/>
</dbReference>
<dbReference type="PROSITE" id="PS51379">
    <property type="entry name" value="4FE4S_FER_2"/>
    <property type="match status" value="2"/>
</dbReference>
<feature type="domain" description="4Fe-4S ferredoxin-type" evidence="5">
    <location>
        <begin position="875"/>
        <end position="904"/>
    </location>
</feature>
<dbReference type="PRINTS" id="PR00419">
    <property type="entry name" value="ADXRDTASE"/>
</dbReference>
<dbReference type="PROSITE" id="PS00198">
    <property type="entry name" value="4FE4S_FER_1"/>
    <property type="match status" value="2"/>
</dbReference>
<feature type="domain" description="4Fe-4S ferredoxin-type" evidence="5">
    <location>
        <begin position="314"/>
        <end position="343"/>
    </location>
</feature>
<keyword evidence="3" id="KW-0411">Iron-sulfur</keyword>
<sequence>MKEQKNRMTNERDFVQDPSYKAKDPEKEKVIKKLGEMITDRYAVKLTHSLGVDDPEYWALDDVLTKEEAKFLLSFKKTRVNYKPEQLAKMNNMSLEDTQKMIDHLTWIGVLEMNRENPEHTKQYDVPIFVPGSAEFMMMQDKLTDEHPRIASFFNLMTQMPLEGMTPNIPMGGAGVGMHVIPVEKAIQTQSQSVSVEHLSHWLKKYDKYSVSQCTCRKQQEMRGEGSGEVNGEFCIGVGDMAEFLVDRGTARYITYEEALEVLERGERHGFVHQTTNIDGEDKIVGICNCAPGVCNALRTSQLYNTPNMSRSAYRAHVETDKCVACGKCVEVCPVGAAKLGQKLCKKDGSKVEYPLTLLPDNTKWTADNWNVNYREDAKINCYDTGTAPCKANCPAHLAVQGYVKMAGEGRYMDALKLIKQDNPFPAVCGAICNRRCEDACTRGTIDKPVAIDEIKKFIAAKELNESERYIPICEKDDGGMWGADYKMAVIGAGPAGMTCAYYLRTRGYDVTVFEKEDRAGGMLMNGIPNFRLEKSVLKAEIEVLEKMGVEFRFGVEVGKDKTISQLREEGYKAFYIAIGLQGGRKAGVAGEDAEGVESGVSFLKRVALGLSKDGNSDTVKLNGDVVVVGGGNVAVDVARTAARSTDGKVTMLCLESEKEMPAAADEVEEAKAEGIEVKNGWGPKEILTKEVGGQTVVTGIVFKRCTSVKDSDGRFNPSYDENDTITIPCSNVLQAIGQSAEWGSLLEGTKVELGRGGTAVHDSLTFQTGEPDIFVGGDIGHGARFAIDAIADGKKACESMHRFVHKGQSLTIARDKREFIELDKDDISIESYDNTPRQVAGVKAGDSKGTYHDLREPMTEEQIIAESKRCLGCGATTVDLNRCIGCGLCTTRCEFDAIHLTRDLPGCTNMIRCEDKIGPVAKYALKRNFKILFSGDKNTK</sequence>
<organism evidence="6 7">
    <name type="scientific">Butyrivibrio fibrisolvens</name>
    <dbReference type="NCBI Taxonomy" id="831"/>
    <lineage>
        <taxon>Bacteria</taxon>
        <taxon>Bacillati</taxon>
        <taxon>Bacillota</taxon>
        <taxon>Clostridia</taxon>
        <taxon>Lachnospirales</taxon>
        <taxon>Lachnospiraceae</taxon>
        <taxon>Butyrivibrio</taxon>
    </lineage>
</organism>
<reference evidence="6 7" key="1">
    <citation type="submission" date="2016-10" db="EMBL/GenBank/DDBJ databases">
        <authorList>
            <person name="de Groot N.N."/>
        </authorList>
    </citation>
    <scope>NUCLEOTIDE SEQUENCE [LARGE SCALE GENOMIC DNA]</scope>
    <source>
        <strain evidence="6 7">AR40</strain>
    </source>
</reference>
<dbReference type="Proteomes" id="UP000182584">
    <property type="component" value="Unassembled WGS sequence"/>
</dbReference>
<gene>
    <name evidence="6" type="ORF">SAMN04487884_1444</name>
</gene>
<accession>A0A1H9X5E0</accession>
<dbReference type="PANTHER" id="PTHR42783:SF3">
    <property type="entry name" value="GLUTAMATE SYNTHASE [NADPH] SMALL CHAIN-RELATED"/>
    <property type="match status" value="1"/>
</dbReference>
<dbReference type="SUPFAM" id="SSF54862">
    <property type="entry name" value="4Fe-4S ferredoxins"/>
    <property type="match status" value="1"/>
</dbReference>
<dbReference type="GO" id="GO:0016491">
    <property type="term" value="F:oxidoreductase activity"/>
    <property type="evidence" value="ECO:0007669"/>
    <property type="project" value="InterPro"/>
</dbReference>
<dbReference type="PANTHER" id="PTHR42783">
    <property type="entry name" value="GLUTAMATE SYNTHASE [NADPH] SMALL CHAIN"/>
    <property type="match status" value="1"/>
</dbReference>
<dbReference type="eggNOG" id="COG0493">
    <property type="taxonomic scope" value="Bacteria"/>
</dbReference>
<dbReference type="AlphaFoldDB" id="A0A1H9X5E0"/>
<feature type="region of interest" description="Disordered" evidence="4">
    <location>
        <begin position="1"/>
        <end position="22"/>
    </location>
</feature>
<keyword evidence="2" id="KW-0408">Iron</keyword>
<proteinExistence type="predicted"/>
<evidence type="ECO:0000256" key="2">
    <source>
        <dbReference type="ARBA" id="ARBA00023004"/>
    </source>
</evidence>
<dbReference type="InterPro" id="IPR023753">
    <property type="entry name" value="FAD/NAD-binding_dom"/>
</dbReference>
<dbReference type="Gene3D" id="3.50.50.60">
    <property type="entry name" value="FAD/NAD(P)-binding domain"/>
    <property type="match status" value="2"/>
</dbReference>
<evidence type="ECO:0000256" key="4">
    <source>
        <dbReference type="SAM" id="MobiDB-lite"/>
    </source>
</evidence>
<name>A0A1H9X5E0_BUTFI</name>
<dbReference type="EMBL" id="FOGJ01000044">
    <property type="protein sequence ID" value="SES41362.1"/>
    <property type="molecule type" value="Genomic_DNA"/>
</dbReference>
<dbReference type="GO" id="GO:0046872">
    <property type="term" value="F:metal ion binding"/>
    <property type="evidence" value="ECO:0007669"/>
    <property type="project" value="UniProtKB-KW"/>
</dbReference>
<dbReference type="SUPFAM" id="SSF46548">
    <property type="entry name" value="alpha-helical ferredoxin"/>
    <property type="match status" value="2"/>
</dbReference>
<dbReference type="InterPro" id="IPR017900">
    <property type="entry name" value="4Fe4S_Fe_S_CS"/>
</dbReference>
<evidence type="ECO:0000313" key="6">
    <source>
        <dbReference type="EMBL" id="SES41362.1"/>
    </source>
</evidence>
<dbReference type="eggNOG" id="COG1145">
    <property type="taxonomic scope" value="Bacteria"/>
</dbReference>
<evidence type="ECO:0000259" key="5">
    <source>
        <dbReference type="PROSITE" id="PS51379"/>
    </source>
</evidence>
<evidence type="ECO:0000313" key="7">
    <source>
        <dbReference type="Proteomes" id="UP000182584"/>
    </source>
</evidence>
<dbReference type="Gene3D" id="3.30.70.20">
    <property type="match status" value="2"/>
</dbReference>
<evidence type="ECO:0000256" key="1">
    <source>
        <dbReference type="ARBA" id="ARBA00022723"/>
    </source>
</evidence>
<dbReference type="SUPFAM" id="SSF51971">
    <property type="entry name" value="Nucleotide-binding domain"/>
    <property type="match status" value="1"/>
</dbReference>
<dbReference type="Pfam" id="PF07992">
    <property type="entry name" value="Pyr_redox_2"/>
    <property type="match status" value="1"/>
</dbReference>
<evidence type="ECO:0000256" key="3">
    <source>
        <dbReference type="ARBA" id="ARBA00023014"/>
    </source>
</evidence>
<protein>
    <submittedName>
        <fullName evidence="6">NADPH-dependent glutamate synthase beta chain</fullName>
    </submittedName>
</protein>
<dbReference type="InterPro" id="IPR009051">
    <property type="entry name" value="Helical_ferredxn"/>
</dbReference>